<accession>A0A0M3HTA7</accession>
<reference evidence="2" key="1">
    <citation type="submission" date="2017-02" db="UniProtKB">
        <authorList>
            <consortium name="WormBaseParasite"/>
        </authorList>
    </citation>
    <scope>IDENTIFICATION</scope>
</reference>
<sequence>MYYTLAIRICYLTTHPEPVLRKFNLRSRIKDGERRSAGDGIDDATYRENLETETAGGWGRYHGPLKFSARYYRSTLKKTEDENLKSKCNGNGMKRAMEGL</sequence>
<dbReference type="WBParaSite" id="ALUE_0000585001-mRNA-1">
    <property type="protein sequence ID" value="ALUE_0000585001-mRNA-1"/>
    <property type="gene ID" value="ALUE_0000585001"/>
</dbReference>
<evidence type="ECO:0000313" key="1">
    <source>
        <dbReference type="Proteomes" id="UP000036681"/>
    </source>
</evidence>
<dbReference type="Proteomes" id="UP000036681">
    <property type="component" value="Unplaced"/>
</dbReference>
<evidence type="ECO:0000313" key="2">
    <source>
        <dbReference type="WBParaSite" id="ALUE_0000585001-mRNA-1"/>
    </source>
</evidence>
<proteinExistence type="predicted"/>
<name>A0A0M3HTA7_ASCLU</name>
<keyword evidence="1" id="KW-1185">Reference proteome</keyword>
<dbReference type="AlphaFoldDB" id="A0A0M3HTA7"/>
<organism evidence="1 2">
    <name type="scientific">Ascaris lumbricoides</name>
    <name type="common">Giant roundworm</name>
    <dbReference type="NCBI Taxonomy" id="6252"/>
    <lineage>
        <taxon>Eukaryota</taxon>
        <taxon>Metazoa</taxon>
        <taxon>Ecdysozoa</taxon>
        <taxon>Nematoda</taxon>
        <taxon>Chromadorea</taxon>
        <taxon>Rhabditida</taxon>
        <taxon>Spirurina</taxon>
        <taxon>Ascaridomorpha</taxon>
        <taxon>Ascaridoidea</taxon>
        <taxon>Ascarididae</taxon>
        <taxon>Ascaris</taxon>
    </lineage>
</organism>
<protein>
    <submittedName>
        <fullName evidence="2">Uncharacterized protein</fullName>
    </submittedName>
</protein>